<organism evidence="1 2">
    <name type="scientific">Cellulomonas terrae</name>
    <dbReference type="NCBI Taxonomy" id="311234"/>
    <lineage>
        <taxon>Bacteria</taxon>
        <taxon>Bacillati</taxon>
        <taxon>Actinomycetota</taxon>
        <taxon>Actinomycetes</taxon>
        <taxon>Micrococcales</taxon>
        <taxon>Cellulomonadaceae</taxon>
        <taxon>Cellulomonas</taxon>
    </lineage>
</organism>
<gene>
    <name evidence="1" type="ORF">CTE05_28170</name>
</gene>
<dbReference type="AlphaFoldDB" id="A0A511JML7"/>
<evidence type="ECO:0008006" key="3">
    <source>
        <dbReference type="Google" id="ProtNLM"/>
    </source>
</evidence>
<accession>A0A511JML7</accession>
<evidence type="ECO:0000313" key="2">
    <source>
        <dbReference type="Proteomes" id="UP000321049"/>
    </source>
</evidence>
<comment type="caution">
    <text evidence="1">The sequence shown here is derived from an EMBL/GenBank/DDBJ whole genome shotgun (WGS) entry which is preliminary data.</text>
</comment>
<dbReference type="EMBL" id="BJWH01000015">
    <property type="protein sequence ID" value="GEL99270.1"/>
    <property type="molecule type" value="Genomic_DNA"/>
</dbReference>
<reference evidence="1 2" key="1">
    <citation type="submission" date="2019-07" db="EMBL/GenBank/DDBJ databases">
        <title>Whole genome shotgun sequence of Cellulomonas terrae NBRC 100819.</title>
        <authorList>
            <person name="Hosoyama A."/>
            <person name="Uohara A."/>
            <person name="Ohji S."/>
            <person name="Ichikawa N."/>
        </authorList>
    </citation>
    <scope>NUCLEOTIDE SEQUENCE [LARGE SCALE GENOMIC DNA]</scope>
    <source>
        <strain evidence="1 2">NBRC 100819</strain>
    </source>
</reference>
<protein>
    <recommendedName>
        <fullName evidence="3">N-acetyltransferase domain-containing protein</fullName>
    </recommendedName>
</protein>
<proteinExistence type="predicted"/>
<dbReference type="Proteomes" id="UP000321049">
    <property type="component" value="Unassembled WGS sequence"/>
</dbReference>
<evidence type="ECO:0000313" key="1">
    <source>
        <dbReference type="EMBL" id="GEL99270.1"/>
    </source>
</evidence>
<name>A0A511JML7_9CELL</name>
<sequence length="62" mass="6608">MNNPASCRVATAAGFAAEGIERAKLRYGSDRYDVETHARLSTDPRPPVELVPIVGAAVRAGR</sequence>
<keyword evidence="2" id="KW-1185">Reference proteome</keyword>